<dbReference type="SUPFAM" id="SSF53167">
    <property type="entry name" value="Purine and uridine phosphorylases"/>
    <property type="match status" value="1"/>
</dbReference>
<dbReference type="Gene3D" id="3.40.50.1580">
    <property type="entry name" value="Nucleoside phosphorylase domain"/>
    <property type="match status" value="1"/>
</dbReference>
<dbReference type="OrthoDB" id="1577640at2759"/>
<dbReference type="HOGENOM" id="CLU_000288_34_22_1"/>
<protein>
    <recommendedName>
        <fullName evidence="1">Nucleoside phosphorylase domain-containing protein</fullName>
    </recommendedName>
</protein>
<evidence type="ECO:0000313" key="3">
    <source>
        <dbReference type="Proteomes" id="UP000024837"/>
    </source>
</evidence>
<proteinExistence type="predicted"/>
<gene>
    <name evidence="2" type="ORF">DRE_06762</name>
</gene>
<name>W7HN22_9PEZI</name>
<sequence length="375" mass="40894">MSSRDRNLDPEQYTYDDYKVAIISAMEFEMSAVRYLLDREHPPMPQKEGDSNKYFLGELSGHNVVLAWLPGKQGKSAAAHVAVNLQRSFPSVVWRLFVGIGGGVPNGNHDIRLGDVVVSKPDGQHNGVIQYDLGKQTEDGFTPKGILVPQPSTLVLVVDAIISNHRANKLRVNQYLSELFGKQGGSYYRHPSNDPDHLFKDGCKHDPAYSNCMACASDISNIEVRPPRSSEHPEIHFGLVASGDSVIKNTAKKKEIIQRFGDVLCFEMEVAGVATELPCITIRGISDYADSHKNDRWHMYAAATAAATAKELLSHLDIDLKQSAEAPATPNPGTYVHHVSFEGTGFQNVGSGNISIGGNSSISSSRHGPAGRTYP</sequence>
<dbReference type="InterPro" id="IPR035994">
    <property type="entry name" value="Nucleoside_phosphorylase_sf"/>
</dbReference>
<dbReference type="PANTHER" id="PTHR46082">
    <property type="entry name" value="ATP/GTP-BINDING PROTEIN-RELATED"/>
    <property type="match status" value="1"/>
</dbReference>
<reference evidence="2 3" key="1">
    <citation type="submission" date="2013-05" db="EMBL/GenBank/DDBJ databases">
        <title>Drechslerella stenobrocha genome reveals carnivorous origination and mechanical trapping mechanism of predatory fungi.</title>
        <authorList>
            <person name="Liu X."/>
            <person name="Zhang W."/>
            <person name="Liu K."/>
        </authorList>
    </citation>
    <scope>NUCLEOTIDE SEQUENCE [LARGE SCALE GENOMIC DNA]</scope>
    <source>
        <strain evidence="2 3">248</strain>
    </source>
</reference>
<dbReference type="AlphaFoldDB" id="W7HN22"/>
<evidence type="ECO:0000259" key="1">
    <source>
        <dbReference type="Pfam" id="PF01048"/>
    </source>
</evidence>
<feature type="domain" description="Nucleoside phosphorylase" evidence="1">
    <location>
        <begin position="19"/>
        <end position="307"/>
    </location>
</feature>
<accession>W7HN22</accession>
<dbReference type="CDD" id="cd09008">
    <property type="entry name" value="MTAN"/>
    <property type="match status" value="1"/>
</dbReference>
<evidence type="ECO:0000313" key="2">
    <source>
        <dbReference type="EMBL" id="EWC44494.1"/>
    </source>
</evidence>
<dbReference type="EMBL" id="KI966441">
    <property type="protein sequence ID" value="EWC44494.1"/>
    <property type="molecule type" value="Genomic_DNA"/>
</dbReference>
<dbReference type="Pfam" id="PF01048">
    <property type="entry name" value="PNP_UDP_1"/>
    <property type="match status" value="1"/>
</dbReference>
<dbReference type="PANTHER" id="PTHR46082:SF11">
    <property type="entry name" value="AAA+ ATPASE DOMAIN-CONTAINING PROTEIN-RELATED"/>
    <property type="match status" value="1"/>
</dbReference>
<dbReference type="InterPro" id="IPR053137">
    <property type="entry name" value="NLR-like"/>
</dbReference>
<organism evidence="2 3">
    <name type="scientific">Drechslerella stenobrocha 248</name>
    <dbReference type="NCBI Taxonomy" id="1043628"/>
    <lineage>
        <taxon>Eukaryota</taxon>
        <taxon>Fungi</taxon>
        <taxon>Dikarya</taxon>
        <taxon>Ascomycota</taxon>
        <taxon>Pezizomycotina</taxon>
        <taxon>Orbiliomycetes</taxon>
        <taxon>Orbiliales</taxon>
        <taxon>Orbiliaceae</taxon>
        <taxon>Drechslerella</taxon>
    </lineage>
</organism>
<dbReference type="InterPro" id="IPR000845">
    <property type="entry name" value="Nucleoside_phosphorylase_d"/>
</dbReference>
<keyword evidence="3" id="KW-1185">Reference proteome</keyword>
<dbReference type="GO" id="GO:0003824">
    <property type="term" value="F:catalytic activity"/>
    <property type="evidence" value="ECO:0007669"/>
    <property type="project" value="InterPro"/>
</dbReference>
<dbReference type="GO" id="GO:0009116">
    <property type="term" value="P:nucleoside metabolic process"/>
    <property type="evidence" value="ECO:0007669"/>
    <property type="project" value="InterPro"/>
</dbReference>
<dbReference type="Proteomes" id="UP000024837">
    <property type="component" value="Unassembled WGS sequence"/>
</dbReference>